<accession>C0ZVD6</accession>
<feature type="region of interest" description="Disordered" evidence="1">
    <location>
        <begin position="1"/>
        <end position="87"/>
    </location>
</feature>
<evidence type="ECO:0000313" key="3">
    <source>
        <dbReference type="Proteomes" id="UP000002204"/>
    </source>
</evidence>
<evidence type="ECO:0000256" key="1">
    <source>
        <dbReference type="SAM" id="MobiDB-lite"/>
    </source>
</evidence>
<feature type="compositionally biased region" description="Basic residues" evidence="1">
    <location>
        <begin position="38"/>
        <end position="48"/>
    </location>
</feature>
<sequence>MPTESGRHSATFNPQPASTTSKSDTAQARTNSCLRSVPCRRQRTKRSSLTHAQSNERRRAIRKQYSGSLSQRRKARRTPAFHCIGRF</sequence>
<dbReference type="Proteomes" id="UP000002204">
    <property type="component" value="Chromosome"/>
</dbReference>
<protein>
    <submittedName>
        <fullName evidence="2">Putative nitrile hydratase regulator 1</fullName>
    </submittedName>
</protein>
<proteinExistence type="predicted"/>
<name>C0ZVD6_RHOE4</name>
<reference evidence="2 3" key="2">
    <citation type="journal article" date="2006" name="Environ. Microbiol.">
        <title>Sequence analysis of three plasmids harboured in Rhodococcus erythropolis strain PR4.</title>
        <authorList>
            <person name="Sekine M."/>
            <person name="Tanikawa S."/>
            <person name="Omata S."/>
            <person name="Saito M."/>
            <person name="Fujisawa T."/>
            <person name="Tsukatani N."/>
            <person name="Tajima T."/>
            <person name="Sekigawa T."/>
            <person name="Kosugi H."/>
            <person name="Matsuo Y."/>
            <person name="Nishiko R."/>
            <person name="Imamura K."/>
            <person name="Ito M."/>
            <person name="Narita H."/>
            <person name="Tago S."/>
            <person name="Fujita N."/>
            <person name="Harayama S."/>
        </authorList>
    </citation>
    <scope>NUCLEOTIDE SEQUENCE [LARGE SCALE GENOMIC DNA]</scope>
    <source>
        <strain evidence="3">PR4 / NBRC 100887</strain>
    </source>
</reference>
<dbReference type="KEGG" id="rer:RER_59220"/>
<evidence type="ECO:0000313" key="2">
    <source>
        <dbReference type="EMBL" id="BAH36630.1"/>
    </source>
</evidence>
<feature type="compositionally biased region" description="Polar residues" evidence="1">
    <location>
        <begin position="8"/>
        <end position="34"/>
    </location>
</feature>
<organism evidence="2 3">
    <name type="scientific">Rhodococcus erythropolis (strain PR4 / NBRC 100887)</name>
    <dbReference type="NCBI Taxonomy" id="234621"/>
    <lineage>
        <taxon>Bacteria</taxon>
        <taxon>Bacillati</taxon>
        <taxon>Actinomycetota</taxon>
        <taxon>Actinomycetes</taxon>
        <taxon>Mycobacteriales</taxon>
        <taxon>Nocardiaceae</taxon>
        <taxon>Rhodococcus</taxon>
        <taxon>Rhodococcus erythropolis group</taxon>
    </lineage>
</organism>
<gene>
    <name evidence="2" type="ordered locus">RER_59220</name>
</gene>
<dbReference type="HOGENOM" id="CLU_2481225_0_0_11"/>
<reference evidence="3" key="1">
    <citation type="submission" date="2005-03" db="EMBL/GenBank/DDBJ databases">
        <title>Comparison of the complete genome sequences of Rhodococcus erythropolis PR4 and Rhodococcus opacus B4.</title>
        <authorList>
            <person name="Takarada H."/>
            <person name="Sekine M."/>
            <person name="Hosoyama A."/>
            <person name="Yamada R."/>
            <person name="Fujisawa T."/>
            <person name="Omata S."/>
            <person name="Shimizu A."/>
            <person name="Tsukatani N."/>
            <person name="Tanikawa S."/>
            <person name="Fujita N."/>
            <person name="Harayama S."/>
        </authorList>
    </citation>
    <scope>NUCLEOTIDE SEQUENCE [LARGE SCALE GENOMIC DNA]</scope>
    <source>
        <strain evidence="3">PR4 / NBRC 100887</strain>
    </source>
</reference>
<dbReference type="AlphaFoldDB" id="C0ZVD6"/>
<dbReference type="EMBL" id="AP008957">
    <property type="protein sequence ID" value="BAH36630.1"/>
    <property type="molecule type" value="Genomic_DNA"/>
</dbReference>